<proteinExistence type="predicted"/>
<dbReference type="GO" id="GO:0005634">
    <property type="term" value="C:nucleus"/>
    <property type="evidence" value="ECO:0007669"/>
    <property type="project" value="TreeGrafter"/>
</dbReference>
<feature type="repeat" description="ANK" evidence="6">
    <location>
        <begin position="361"/>
        <end position="393"/>
    </location>
</feature>
<reference evidence="10" key="1">
    <citation type="submission" date="2025-08" db="UniProtKB">
        <authorList>
            <consortium name="RefSeq"/>
        </authorList>
    </citation>
    <scope>IDENTIFICATION</scope>
</reference>
<dbReference type="GO" id="GO:0005524">
    <property type="term" value="F:ATP binding"/>
    <property type="evidence" value="ECO:0007669"/>
    <property type="project" value="UniProtKB-UniRule"/>
</dbReference>
<organism evidence="9 10">
    <name type="scientific">Ceratosolen solmsi marchali</name>
    <dbReference type="NCBI Taxonomy" id="326594"/>
    <lineage>
        <taxon>Eukaryota</taxon>
        <taxon>Metazoa</taxon>
        <taxon>Ecdysozoa</taxon>
        <taxon>Arthropoda</taxon>
        <taxon>Hexapoda</taxon>
        <taxon>Insecta</taxon>
        <taxon>Pterygota</taxon>
        <taxon>Neoptera</taxon>
        <taxon>Endopterygota</taxon>
        <taxon>Hymenoptera</taxon>
        <taxon>Apocrita</taxon>
        <taxon>Proctotrupomorpha</taxon>
        <taxon>Chalcidoidea</taxon>
        <taxon>Agaonidae</taxon>
        <taxon>Agaoninae</taxon>
        <taxon>Ceratosolen</taxon>
    </lineage>
</organism>
<dbReference type="GeneID" id="105360914"/>
<evidence type="ECO:0000313" key="10">
    <source>
        <dbReference type="RefSeq" id="XP_011496234.1"/>
    </source>
</evidence>
<dbReference type="PANTHER" id="PTHR24342:SF14">
    <property type="entry name" value="DEATH-ASSOCIATED PROTEIN KINASE DAPK-1"/>
    <property type="match status" value="1"/>
</dbReference>
<dbReference type="Pfam" id="PF00531">
    <property type="entry name" value="Death"/>
    <property type="match status" value="1"/>
</dbReference>
<dbReference type="SMART" id="SM00005">
    <property type="entry name" value="DEATH"/>
    <property type="match status" value="1"/>
</dbReference>
<dbReference type="FunFam" id="1.10.510.10:FF:000571">
    <property type="entry name" value="Maternal embryonic leucine zipper kinase"/>
    <property type="match status" value="1"/>
</dbReference>
<dbReference type="PANTHER" id="PTHR24342">
    <property type="entry name" value="SERINE/THREONINE-PROTEIN KINASE 17"/>
    <property type="match status" value="1"/>
</dbReference>
<dbReference type="Pfam" id="PF12796">
    <property type="entry name" value="Ank_2"/>
    <property type="match status" value="1"/>
</dbReference>
<dbReference type="SMART" id="SM00220">
    <property type="entry name" value="S_TKc"/>
    <property type="match status" value="1"/>
</dbReference>
<dbReference type="InterPro" id="IPR036770">
    <property type="entry name" value="Ankyrin_rpt-contain_sf"/>
</dbReference>
<evidence type="ECO:0000256" key="4">
    <source>
        <dbReference type="ARBA" id="ARBA00022777"/>
    </source>
</evidence>
<sequence>MMPTNSRLGNCSDGFEWDTLMEVVHEPIEKNYKLLEEIGKGQFAIVRKCVEQKSGAEYAAKIMRKRRVARGVAAADIAREAGLLAQLRHPNIVSLYKVIDTGTNVVLLLELITGGELFHWMPSNEAEAAYVVGQVLKALSHLHSHQVAHLDIKPENILLSSSPPMPNVKLIDLGLSHRLIPGSEHRALFGTPEFVAPEIVNYEPLSLGTDLWAVGVLTYILLSGASPFLGEDKQETYANVAACQYQFDEKYFSNVSKYAKDFIQSLLVKDPKKRGTAESCLTHAWILTEFQACQGLGEAIVSAVKGECIQTVSSLLQQGAPLNIINFNQDTLLHVACRTGNEGIVALLIDHGIDLDVTNKDGLTPLHLAAKFGCIDIVRLLCTAGCDIDKANRGIRADVTAIKYGFSDIASLLDKLRNSTQRDLYIKQLQPIRRQIDCLHIHILGHCASGKTSLINSLRSSIFNFGFFKRSKNQSHNTKRDPSIELDITIKHDSLSFEHSDNEYESTIGVETNRGNIGGECVFWELCGREEYLVSYHQALMVHQPMQVHLITISLRQPLIVRLQQARFWLQFIMDRIPPENIGFAGKCIEIQVILVGTYAPELPINNTNGINLLTPLLESLKEFTPLLGEEPQVVALDATNPSCPGLKLLRTYLNNLRVKFVENTHDLTCNGLIDAWRIHMQSLEEPLMLLDLKDFINQVRQINPLVTLEHCKQLGEQLQALGDCLLLPGDLYVLSLNWLWRDIIGWQLNPDQKNRLSIRTTGVYTLEDFQARCPCPANQALQILQAFHLCVPCVVDEEELEYEIPCLNLIERLPGLWEPWTSSTLILTPHAGFRLCPTEARLYNLLPLFPHLQVQLRKITQSWNCDESDLYQWWRGSKLCLGPCECIITLEEEEQGCIQVWIRGPRGTGLQCFSLLNVVVDAIDSVIEIVAPGILLEKHWQSPSQLRDYDETIHSWEPTLINSVLLERNFQEAYLKNPFNGQRESVWDIIGCGLTSMENCIPGIKQPVKNIKPAIQRRLAQLLDPPDAFGRDWCLLTVRLGLGDRVAQFDSTINSPTLRIFSYASPKCTVGILIRQLRALGRDDAVKVLLTFTPTYIMLNTLESDTGSNFSR</sequence>
<dbReference type="GO" id="GO:0035556">
    <property type="term" value="P:intracellular signal transduction"/>
    <property type="evidence" value="ECO:0007669"/>
    <property type="project" value="TreeGrafter"/>
</dbReference>
<dbReference type="SUPFAM" id="SSF47986">
    <property type="entry name" value="DEATH domain"/>
    <property type="match status" value="1"/>
</dbReference>
<evidence type="ECO:0000256" key="5">
    <source>
        <dbReference type="ARBA" id="ARBA00022840"/>
    </source>
</evidence>
<dbReference type="GO" id="GO:0045087">
    <property type="term" value="P:innate immune response"/>
    <property type="evidence" value="ECO:0007669"/>
    <property type="project" value="UniProtKB-ARBA"/>
</dbReference>
<evidence type="ECO:0000313" key="9">
    <source>
        <dbReference type="Proteomes" id="UP000695007"/>
    </source>
</evidence>
<dbReference type="SMART" id="SM00248">
    <property type="entry name" value="ANK"/>
    <property type="match status" value="2"/>
</dbReference>
<dbReference type="InterPro" id="IPR027417">
    <property type="entry name" value="P-loop_NTPase"/>
</dbReference>
<dbReference type="Proteomes" id="UP000695007">
    <property type="component" value="Unplaced"/>
</dbReference>
<dbReference type="PROSITE" id="PS50297">
    <property type="entry name" value="ANK_REP_REGION"/>
    <property type="match status" value="2"/>
</dbReference>
<dbReference type="PROSITE" id="PS50088">
    <property type="entry name" value="ANK_REPEAT"/>
    <property type="match status" value="2"/>
</dbReference>
<dbReference type="CDD" id="cd08782">
    <property type="entry name" value="Death_DAPK1"/>
    <property type="match status" value="1"/>
</dbReference>
<keyword evidence="1" id="KW-0723">Serine/threonine-protein kinase</keyword>
<dbReference type="GO" id="GO:0004674">
    <property type="term" value="F:protein serine/threonine kinase activity"/>
    <property type="evidence" value="ECO:0007669"/>
    <property type="project" value="UniProtKB-KW"/>
</dbReference>
<evidence type="ECO:0000259" key="8">
    <source>
        <dbReference type="PROSITE" id="PS50011"/>
    </source>
</evidence>
<accession>A0AAJ6YDT9</accession>
<dbReference type="InterPro" id="IPR000488">
    <property type="entry name" value="Death_dom"/>
</dbReference>
<feature type="repeat" description="ANK" evidence="6">
    <location>
        <begin position="328"/>
        <end position="360"/>
    </location>
</feature>
<gene>
    <name evidence="10" type="primary">LOC105360914</name>
</gene>
<keyword evidence="4" id="KW-0418">Kinase</keyword>
<dbReference type="Pfam" id="PF00069">
    <property type="entry name" value="Pkinase"/>
    <property type="match status" value="1"/>
</dbReference>
<keyword evidence="2" id="KW-0808">Transferase</keyword>
<dbReference type="PROSITE" id="PS50011">
    <property type="entry name" value="PROTEIN_KINASE_DOM"/>
    <property type="match status" value="1"/>
</dbReference>
<dbReference type="InterPro" id="IPR000719">
    <property type="entry name" value="Prot_kinase_dom"/>
</dbReference>
<dbReference type="GO" id="GO:0005737">
    <property type="term" value="C:cytoplasm"/>
    <property type="evidence" value="ECO:0007669"/>
    <property type="project" value="TreeGrafter"/>
</dbReference>
<dbReference type="SUPFAM" id="SSF56112">
    <property type="entry name" value="Protein kinase-like (PK-like)"/>
    <property type="match status" value="1"/>
</dbReference>
<dbReference type="InterPro" id="IPR011009">
    <property type="entry name" value="Kinase-like_dom_sf"/>
</dbReference>
<dbReference type="GO" id="GO:0043065">
    <property type="term" value="P:positive regulation of apoptotic process"/>
    <property type="evidence" value="ECO:0007669"/>
    <property type="project" value="TreeGrafter"/>
</dbReference>
<dbReference type="InterPro" id="IPR002110">
    <property type="entry name" value="Ankyrin_rpt"/>
</dbReference>
<dbReference type="PROSITE" id="PS00107">
    <property type="entry name" value="PROTEIN_KINASE_ATP"/>
    <property type="match status" value="1"/>
</dbReference>
<dbReference type="SUPFAM" id="SSF52540">
    <property type="entry name" value="P-loop containing nucleoside triphosphate hydrolases"/>
    <property type="match status" value="1"/>
</dbReference>
<dbReference type="InterPro" id="IPR008271">
    <property type="entry name" value="Ser/Thr_kinase_AS"/>
</dbReference>
<evidence type="ECO:0000256" key="1">
    <source>
        <dbReference type="ARBA" id="ARBA00022527"/>
    </source>
</evidence>
<dbReference type="PROSITE" id="PS00108">
    <property type="entry name" value="PROTEIN_KINASE_ST"/>
    <property type="match status" value="1"/>
</dbReference>
<feature type="domain" description="Protein kinase" evidence="8">
    <location>
        <begin position="32"/>
        <end position="286"/>
    </location>
</feature>
<dbReference type="Gene3D" id="1.25.40.20">
    <property type="entry name" value="Ankyrin repeat-containing domain"/>
    <property type="match status" value="1"/>
</dbReference>
<dbReference type="InterPro" id="IPR017441">
    <property type="entry name" value="Protein_kinase_ATP_BS"/>
</dbReference>
<evidence type="ECO:0000256" key="6">
    <source>
        <dbReference type="PROSITE-ProRule" id="PRU00023"/>
    </source>
</evidence>
<dbReference type="AlphaFoldDB" id="A0AAJ6YDT9"/>
<feature type="binding site" evidence="7">
    <location>
        <position position="61"/>
    </location>
    <ligand>
        <name>ATP</name>
        <dbReference type="ChEBI" id="CHEBI:30616"/>
    </ligand>
</feature>
<evidence type="ECO:0000256" key="3">
    <source>
        <dbReference type="ARBA" id="ARBA00022741"/>
    </source>
</evidence>
<dbReference type="Gene3D" id="1.10.533.10">
    <property type="entry name" value="Death Domain, Fas"/>
    <property type="match status" value="1"/>
</dbReference>
<dbReference type="KEGG" id="csol:105360914"/>
<keyword evidence="6" id="KW-0040">ANK repeat</keyword>
<keyword evidence="3 7" id="KW-0547">Nucleotide-binding</keyword>
<dbReference type="SUPFAM" id="SSF48403">
    <property type="entry name" value="Ankyrin repeat"/>
    <property type="match status" value="1"/>
</dbReference>
<dbReference type="InterPro" id="IPR011029">
    <property type="entry name" value="DEATH-like_dom_sf"/>
</dbReference>
<keyword evidence="5 7" id="KW-0067">ATP-binding</keyword>
<keyword evidence="9" id="KW-1185">Reference proteome</keyword>
<dbReference type="Gene3D" id="3.30.200.20">
    <property type="entry name" value="Phosphorylase Kinase, domain 1"/>
    <property type="match status" value="1"/>
</dbReference>
<protein>
    <submittedName>
        <fullName evidence="10">Death-associated protein kinase 1-like</fullName>
    </submittedName>
</protein>
<evidence type="ECO:0000256" key="2">
    <source>
        <dbReference type="ARBA" id="ARBA00022679"/>
    </source>
</evidence>
<dbReference type="FunFam" id="3.30.200.20:FF:000042">
    <property type="entry name" value="Aurora kinase A"/>
    <property type="match status" value="1"/>
</dbReference>
<dbReference type="RefSeq" id="XP_011496234.1">
    <property type="nucleotide sequence ID" value="XM_011497932.1"/>
</dbReference>
<dbReference type="Gene3D" id="1.10.510.10">
    <property type="entry name" value="Transferase(Phosphotransferase) domain 1"/>
    <property type="match status" value="1"/>
</dbReference>
<evidence type="ECO:0000256" key="7">
    <source>
        <dbReference type="PROSITE-ProRule" id="PRU10141"/>
    </source>
</evidence>
<name>A0AAJ6YDT9_9HYME</name>